<proteinExistence type="predicted"/>
<feature type="transmembrane region" description="Helical" evidence="1">
    <location>
        <begin position="53"/>
        <end position="71"/>
    </location>
</feature>
<dbReference type="EMBL" id="HBUF01669168">
    <property type="protein sequence ID" value="CAG6790195.1"/>
    <property type="molecule type" value="Transcribed_RNA"/>
</dbReference>
<sequence length="111" mass="13054">MHGALSNFGSFYFIFALLNLPICAYFTICSNLGRLNCMMPVIRTTLTFVRLKFILSNFFFFFLYCWAAMKNQIAEKYLKLCMHRIFKDTKKYMVYMGKGLYALILMRSLGC</sequence>
<evidence type="ECO:0000256" key="1">
    <source>
        <dbReference type="SAM" id="Phobius"/>
    </source>
</evidence>
<dbReference type="AlphaFoldDB" id="A0A8D9BWC8"/>
<name>A0A8D9BWC8_9HEMI</name>
<organism evidence="2">
    <name type="scientific">Cacopsylla melanoneura</name>
    <dbReference type="NCBI Taxonomy" id="428564"/>
    <lineage>
        <taxon>Eukaryota</taxon>
        <taxon>Metazoa</taxon>
        <taxon>Ecdysozoa</taxon>
        <taxon>Arthropoda</taxon>
        <taxon>Hexapoda</taxon>
        <taxon>Insecta</taxon>
        <taxon>Pterygota</taxon>
        <taxon>Neoptera</taxon>
        <taxon>Paraneoptera</taxon>
        <taxon>Hemiptera</taxon>
        <taxon>Sternorrhyncha</taxon>
        <taxon>Psylloidea</taxon>
        <taxon>Psyllidae</taxon>
        <taxon>Psyllinae</taxon>
        <taxon>Cacopsylla</taxon>
    </lineage>
</organism>
<keyword evidence="1" id="KW-0812">Transmembrane</keyword>
<keyword evidence="1" id="KW-0472">Membrane</keyword>
<accession>A0A8D9BWC8</accession>
<reference evidence="2" key="1">
    <citation type="submission" date="2021-05" db="EMBL/GenBank/DDBJ databases">
        <authorList>
            <person name="Alioto T."/>
            <person name="Alioto T."/>
            <person name="Gomez Garrido J."/>
        </authorList>
    </citation>
    <scope>NUCLEOTIDE SEQUENCE</scope>
</reference>
<keyword evidence="1" id="KW-1133">Transmembrane helix</keyword>
<evidence type="ECO:0000313" key="2">
    <source>
        <dbReference type="EMBL" id="CAG6790195.1"/>
    </source>
</evidence>
<protein>
    <submittedName>
        <fullName evidence="2">Uncharacterized protein</fullName>
    </submittedName>
</protein>
<feature type="transmembrane region" description="Helical" evidence="1">
    <location>
        <begin position="12"/>
        <end position="33"/>
    </location>
</feature>